<dbReference type="InterPro" id="IPR006600">
    <property type="entry name" value="HTH_CenpB_DNA-bd_dom"/>
</dbReference>
<proteinExistence type="predicted"/>
<feature type="domain" description="HTH CENPB-type" evidence="3">
    <location>
        <begin position="195"/>
        <end position="269"/>
    </location>
</feature>
<evidence type="ECO:0000259" key="3">
    <source>
        <dbReference type="PROSITE" id="PS51253"/>
    </source>
</evidence>
<dbReference type="InterPro" id="IPR050863">
    <property type="entry name" value="CenT-Element_Derived"/>
</dbReference>
<feature type="region of interest" description="Disordered" evidence="2">
    <location>
        <begin position="1"/>
        <end position="30"/>
    </location>
</feature>
<dbReference type="Gene3D" id="1.10.10.60">
    <property type="entry name" value="Homeodomain-like"/>
    <property type="match status" value="2"/>
</dbReference>
<dbReference type="Proteomes" id="UP001642502">
    <property type="component" value="Unassembled WGS sequence"/>
</dbReference>
<gene>
    <name evidence="4" type="ORF">SEPCBS119000_006005</name>
</gene>
<feature type="region of interest" description="Disordered" evidence="2">
    <location>
        <begin position="47"/>
        <end position="76"/>
    </location>
</feature>
<feature type="region of interest" description="Disordered" evidence="2">
    <location>
        <begin position="319"/>
        <end position="396"/>
    </location>
</feature>
<feature type="compositionally biased region" description="Low complexity" evidence="2">
    <location>
        <begin position="119"/>
        <end position="129"/>
    </location>
</feature>
<dbReference type="PANTHER" id="PTHR19303">
    <property type="entry name" value="TRANSPOSON"/>
    <property type="match status" value="1"/>
</dbReference>
<dbReference type="InterPro" id="IPR009057">
    <property type="entry name" value="Homeodomain-like_sf"/>
</dbReference>
<name>A0ABP0E0M2_9PEZI</name>
<evidence type="ECO:0000256" key="2">
    <source>
        <dbReference type="SAM" id="MobiDB-lite"/>
    </source>
</evidence>
<feature type="compositionally biased region" description="Polar residues" evidence="2">
    <location>
        <begin position="14"/>
        <end position="30"/>
    </location>
</feature>
<evidence type="ECO:0000313" key="4">
    <source>
        <dbReference type="EMBL" id="CAK7274116.1"/>
    </source>
</evidence>
<feature type="compositionally biased region" description="Low complexity" evidence="2">
    <location>
        <begin position="371"/>
        <end position="395"/>
    </location>
</feature>
<protein>
    <recommendedName>
        <fullName evidence="3">HTH CENPB-type domain-containing protein</fullName>
    </recommendedName>
</protein>
<keyword evidence="1" id="KW-0238">DNA-binding</keyword>
<reference evidence="4 5" key="1">
    <citation type="submission" date="2024-01" db="EMBL/GenBank/DDBJ databases">
        <authorList>
            <person name="Allen C."/>
            <person name="Tagirdzhanova G."/>
        </authorList>
    </citation>
    <scope>NUCLEOTIDE SEQUENCE [LARGE SCALE GENOMIC DNA]</scope>
    <source>
        <strain evidence="4 5">CBS 119000</strain>
    </source>
</reference>
<feature type="region of interest" description="Disordered" evidence="2">
    <location>
        <begin position="115"/>
        <end position="143"/>
    </location>
</feature>
<evidence type="ECO:0000256" key="1">
    <source>
        <dbReference type="ARBA" id="ARBA00023125"/>
    </source>
</evidence>
<sequence>MASPSVKLEDNHVQDTTQHNGSSWSNMSDYPQTTMASYDHSDYTYMPPIVSDLSPQPQQSRPPMHHPPLSVGHGMRQHQLPQLHMHSVPSNPTWPSMLTNPSRLAASSSTVLYLPRNRPSGLPLPSLKSKLGKRCGRTGPRKTLTDDDRRRMCEYARANPGVKQADIGSIFGVERSTVSKVLRNKEKYFFKARSPVSRKERVKLPGVERALSNWVRNAQRSGMLVTDAAIRDRFVFFLQSTGNHDSYQAYASSTWLEKFKQKNGLSARQPVQRAPEISDPDARNGSSLVTAVDSPSLVPMEPTCLDPLLSPQASLFSVSPRLRDGGDVEQQPDHTNQSGADRFMGFGAGNSTAHASDDVGMCNNETPSYKPGSSQSSTTLPSLFTPTPVSSASPATPFPFSPTTNLNSLMVTELVQRPHSLTLPALNVELAGYLPGQHQPAYHESCGSYNGGDSPVWSPCVRRFASSSGCSHNDPWSAGGYRDAAATDNTVSGTKGYRSPFYLPTQEDALRAAETLFRFMRSLPGVFNQADHAELSHLVNKVHLQSKMCVSPSTFGCDDEQRHAPC</sequence>
<accession>A0ABP0E0M2</accession>
<evidence type="ECO:0000313" key="5">
    <source>
        <dbReference type="Proteomes" id="UP001642502"/>
    </source>
</evidence>
<dbReference type="PROSITE" id="PS51253">
    <property type="entry name" value="HTH_CENPB"/>
    <property type="match status" value="1"/>
</dbReference>
<dbReference type="SUPFAM" id="SSF46689">
    <property type="entry name" value="Homeodomain-like"/>
    <property type="match status" value="2"/>
</dbReference>
<dbReference type="PANTHER" id="PTHR19303:SF70">
    <property type="entry name" value="HTH CENPB-TYPE DOMAIN-CONTAINING PROTEIN"/>
    <property type="match status" value="1"/>
</dbReference>
<organism evidence="4 5">
    <name type="scientific">Sporothrix epigloea</name>
    <dbReference type="NCBI Taxonomy" id="1892477"/>
    <lineage>
        <taxon>Eukaryota</taxon>
        <taxon>Fungi</taxon>
        <taxon>Dikarya</taxon>
        <taxon>Ascomycota</taxon>
        <taxon>Pezizomycotina</taxon>
        <taxon>Sordariomycetes</taxon>
        <taxon>Sordariomycetidae</taxon>
        <taxon>Ophiostomatales</taxon>
        <taxon>Ophiostomataceae</taxon>
        <taxon>Sporothrix</taxon>
    </lineage>
</organism>
<comment type="caution">
    <text evidence="4">The sequence shown here is derived from an EMBL/GenBank/DDBJ whole genome shotgun (WGS) entry which is preliminary data.</text>
</comment>
<dbReference type="Pfam" id="PF03221">
    <property type="entry name" value="HTH_Tnp_Tc5"/>
    <property type="match status" value="1"/>
</dbReference>
<feature type="region of interest" description="Disordered" evidence="2">
    <location>
        <begin position="266"/>
        <end position="289"/>
    </location>
</feature>
<keyword evidence="5" id="KW-1185">Reference proteome</keyword>
<dbReference type="EMBL" id="CAWUON010000131">
    <property type="protein sequence ID" value="CAK7274116.1"/>
    <property type="molecule type" value="Genomic_DNA"/>
</dbReference>
<feature type="compositionally biased region" description="Basic residues" evidence="2">
    <location>
        <begin position="130"/>
        <end position="140"/>
    </location>
</feature>